<protein>
    <submittedName>
        <fullName evidence="8">Two component transcriptional regulator, LuxR family</fullName>
    </submittedName>
</protein>
<keyword evidence="4" id="KW-0804">Transcription</keyword>
<dbReference type="PROSITE" id="PS50043">
    <property type="entry name" value="HTH_LUXR_2"/>
    <property type="match status" value="1"/>
</dbReference>
<evidence type="ECO:0000313" key="9">
    <source>
        <dbReference type="Proteomes" id="UP000191112"/>
    </source>
</evidence>
<evidence type="ECO:0000256" key="2">
    <source>
        <dbReference type="ARBA" id="ARBA00023015"/>
    </source>
</evidence>
<evidence type="ECO:0000256" key="3">
    <source>
        <dbReference type="ARBA" id="ARBA00023125"/>
    </source>
</evidence>
<dbReference type="SUPFAM" id="SSF46894">
    <property type="entry name" value="C-terminal effector domain of the bipartite response regulators"/>
    <property type="match status" value="1"/>
</dbReference>
<evidence type="ECO:0000259" key="6">
    <source>
        <dbReference type="PROSITE" id="PS50043"/>
    </source>
</evidence>
<keyword evidence="1 5" id="KW-0597">Phosphoprotein</keyword>
<dbReference type="STRING" id="619805.SAMN05660477_02037"/>
<dbReference type="SMART" id="SM00421">
    <property type="entry name" value="HTH_LUXR"/>
    <property type="match status" value="1"/>
</dbReference>
<dbReference type="PROSITE" id="PS50110">
    <property type="entry name" value="RESPONSE_REGULATORY"/>
    <property type="match status" value="1"/>
</dbReference>
<dbReference type="Gene3D" id="3.40.50.2300">
    <property type="match status" value="1"/>
</dbReference>
<dbReference type="PANTHER" id="PTHR43214:SF41">
    <property type="entry name" value="NITRATE_NITRITE RESPONSE REGULATOR PROTEIN NARP"/>
    <property type="match status" value="1"/>
</dbReference>
<accession>A0A1T5FGE6</accession>
<sequence>MEKFRIAIVDDDYLIVSLLKSFLEQDPQLDVVFETTDGYQLLQHLESGAEIDVLLLDLKMKTIDGLEVLRHIKVKNFDLKIIVISSHYQDNSVGFMVKEGVSAFIPKGMSPFDLLNVIKQVAVTGFYFKPDQVEALRDQISSRSPKPILESDESISDREIEIIRQLCQQRTAKEIGETLFISQKTVEGHKSRLFAKIGVKNVTGLVVYALQKNIVKLEELPLQ</sequence>
<proteinExistence type="predicted"/>
<gene>
    <name evidence="8" type="ORF">SAMN05660477_02037</name>
</gene>
<keyword evidence="2" id="KW-0805">Transcription regulation</keyword>
<dbReference type="InterPro" id="IPR000792">
    <property type="entry name" value="Tscrpt_reg_LuxR_C"/>
</dbReference>
<dbReference type="GO" id="GO:0000160">
    <property type="term" value="P:phosphorelay signal transduction system"/>
    <property type="evidence" value="ECO:0007669"/>
    <property type="project" value="InterPro"/>
</dbReference>
<dbReference type="InterPro" id="IPR011006">
    <property type="entry name" value="CheY-like_superfamily"/>
</dbReference>
<evidence type="ECO:0000256" key="1">
    <source>
        <dbReference type="ARBA" id="ARBA00022553"/>
    </source>
</evidence>
<dbReference type="SUPFAM" id="SSF52172">
    <property type="entry name" value="CheY-like"/>
    <property type="match status" value="1"/>
</dbReference>
<dbReference type="GO" id="GO:0003677">
    <property type="term" value="F:DNA binding"/>
    <property type="evidence" value="ECO:0007669"/>
    <property type="project" value="UniProtKB-KW"/>
</dbReference>
<dbReference type="SMART" id="SM00448">
    <property type="entry name" value="REC"/>
    <property type="match status" value="1"/>
</dbReference>
<name>A0A1T5FGE6_9FLAO</name>
<dbReference type="Pfam" id="PF00072">
    <property type="entry name" value="Response_reg"/>
    <property type="match status" value="1"/>
</dbReference>
<dbReference type="CDD" id="cd17535">
    <property type="entry name" value="REC_NarL-like"/>
    <property type="match status" value="1"/>
</dbReference>
<feature type="domain" description="Response regulatory" evidence="7">
    <location>
        <begin position="5"/>
        <end position="122"/>
    </location>
</feature>
<dbReference type="AlphaFoldDB" id="A0A1T5FGE6"/>
<reference evidence="8 9" key="1">
    <citation type="submission" date="2017-02" db="EMBL/GenBank/DDBJ databases">
        <authorList>
            <person name="Peterson S.W."/>
        </authorList>
    </citation>
    <scope>NUCLEOTIDE SEQUENCE [LARGE SCALE GENOMIC DNA]</scope>
    <source>
        <strain evidence="8 9">DSM 22323</strain>
    </source>
</reference>
<dbReference type="InterPro" id="IPR016032">
    <property type="entry name" value="Sig_transdc_resp-reg_C-effctor"/>
</dbReference>
<keyword evidence="3" id="KW-0238">DNA-binding</keyword>
<dbReference type="Pfam" id="PF00196">
    <property type="entry name" value="GerE"/>
    <property type="match status" value="1"/>
</dbReference>
<dbReference type="InterPro" id="IPR001789">
    <property type="entry name" value="Sig_transdc_resp-reg_receiver"/>
</dbReference>
<dbReference type="PANTHER" id="PTHR43214">
    <property type="entry name" value="TWO-COMPONENT RESPONSE REGULATOR"/>
    <property type="match status" value="1"/>
</dbReference>
<evidence type="ECO:0000256" key="4">
    <source>
        <dbReference type="ARBA" id="ARBA00023163"/>
    </source>
</evidence>
<dbReference type="InterPro" id="IPR058245">
    <property type="entry name" value="NreC/VraR/RcsB-like_REC"/>
</dbReference>
<evidence type="ECO:0000313" key="8">
    <source>
        <dbReference type="EMBL" id="SKB95158.1"/>
    </source>
</evidence>
<evidence type="ECO:0000259" key="7">
    <source>
        <dbReference type="PROSITE" id="PS50110"/>
    </source>
</evidence>
<dbReference type="InterPro" id="IPR039420">
    <property type="entry name" value="WalR-like"/>
</dbReference>
<dbReference type="PRINTS" id="PR00038">
    <property type="entry name" value="HTHLUXR"/>
</dbReference>
<dbReference type="OrthoDB" id="9797341at2"/>
<organism evidence="8 9">
    <name type="scientific">Soonwooa buanensis</name>
    <dbReference type="NCBI Taxonomy" id="619805"/>
    <lineage>
        <taxon>Bacteria</taxon>
        <taxon>Pseudomonadati</taxon>
        <taxon>Bacteroidota</taxon>
        <taxon>Flavobacteriia</taxon>
        <taxon>Flavobacteriales</taxon>
        <taxon>Weeksellaceae</taxon>
        <taxon>Chryseobacterium group</taxon>
        <taxon>Soonwooa</taxon>
    </lineage>
</organism>
<feature type="modified residue" description="4-aspartylphosphate" evidence="5">
    <location>
        <position position="57"/>
    </location>
</feature>
<feature type="domain" description="HTH luxR-type" evidence="6">
    <location>
        <begin position="148"/>
        <end position="213"/>
    </location>
</feature>
<dbReference type="CDD" id="cd06170">
    <property type="entry name" value="LuxR_C_like"/>
    <property type="match status" value="1"/>
</dbReference>
<evidence type="ECO:0000256" key="5">
    <source>
        <dbReference type="PROSITE-ProRule" id="PRU00169"/>
    </source>
</evidence>
<dbReference type="RefSeq" id="WP_079667265.1">
    <property type="nucleotide sequence ID" value="NZ_FUYZ01000006.1"/>
</dbReference>
<dbReference type="GO" id="GO:0006355">
    <property type="term" value="P:regulation of DNA-templated transcription"/>
    <property type="evidence" value="ECO:0007669"/>
    <property type="project" value="InterPro"/>
</dbReference>
<dbReference type="EMBL" id="FUYZ01000006">
    <property type="protein sequence ID" value="SKB95158.1"/>
    <property type="molecule type" value="Genomic_DNA"/>
</dbReference>
<dbReference type="Proteomes" id="UP000191112">
    <property type="component" value="Unassembled WGS sequence"/>
</dbReference>
<keyword evidence="9" id="KW-1185">Reference proteome</keyword>